<dbReference type="InterPro" id="IPR027397">
    <property type="entry name" value="Catenin-bd_sf"/>
</dbReference>
<keyword evidence="3" id="KW-1185">Reference proteome</keyword>
<accession>A0A8J6K027</accession>
<evidence type="ECO:0000256" key="1">
    <source>
        <dbReference type="SAM" id="Phobius"/>
    </source>
</evidence>
<gene>
    <name evidence="2" type="ORF">GDO78_004685</name>
</gene>
<keyword evidence="1" id="KW-0472">Membrane</keyword>
<protein>
    <submittedName>
        <fullName evidence="2">Uncharacterized protein</fullName>
    </submittedName>
</protein>
<comment type="caution">
    <text evidence="2">The sequence shown here is derived from an EMBL/GenBank/DDBJ whole genome shotgun (WGS) entry which is preliminary data.</text>
</comment>
<evidence type="ECO:0000313" key="2">
    <source>
        <dbReference type="EMBL" id="KAG9474502.1"/>
    </source>
</evidence>
<keyword evidence="1" id="KW-0812">Transmembrane</keyword>
<reference evidence="2" key="1">
    <citation type="thesis" date="2020" institute="ProQuest LLC" country="789 East Eisenhower Parkway, Ann Arbor, MI, USA">
        <title>Comparative Genomics and Chromosome Evolution.</title>
        <authorList>
            <person name="Mudd A.B."/>
        </authorList>
    </citation>
    <scope>NUCLEOTIDE SEQUENCE</scope>
    <source>
        <strain evidence="2">HN-11 Male</strain>
        <tissue evidence="2">Kidney and liver</tissue>
    </source>
</reference>
<sequence length="261" mass="29181">MVKPPTLGGGAIALLLLLPVFFILLCLLLCKIETRTVMVPVEAETVNSLIVYNEESEKECLEKIDSAFHRFSPGRCSAPATVLHNKTGVECSNSFLVHSMENQEGSRAGTLDRANRYRHSSYHSRRRQMNFERANSLRIHANASYRALSLRRKSSRTLETALMKANGSYRASSLQRKSSRTLESALMKNLNAQRTAEDLYKPRVYAEEGELSHTSSLEAISILGSSINLSSLQTFGSKFNVLEHICEDHRMTVSTTVEKPT</sequence>
<dbReference type="OrthoDB" id="9045962at2759"/>
<dbReference type="EMBL" id="WNTK01000013">
    <property type="protein sequence ID" value="KAG9474502.1"/>
    <property type="molecule type" value="Genomic_DNA"/>
</dbReference>
<evidence type="ECO:0000313" key="3">
    <source>
        <dbReference type="Proteomes" id="UP000770717"/>
    </source>
</evidence>
<name>A0A8J6K027_ELECQ</name>
<proteinExistence type="predicted"/>
<organism evidence="2 3">
    <name type="scientific">Eleutherodactylus coqui</name>
    <name type="common">Puerto Rican coqui</name>
    <dbReference type="NCBI Taxonomy" id="57060"/>
    <lineage>
        <taxon>Eukaryota</taxon>
        <taxon>Metazoa</taxon>
        <taxon>Chordata</taxon>
        <taxon>Craniata</taxon>
        <taxon>Vertebrata</taxon>
        <taxon>Euteleostomi</taxon>
        <taxon>Amphibia</taxon>
        <taxon>Batrachia</taxon>
        <taxon>Anura</taxon>
        <taxon>Neobatrachia</taxon>
        <taxon>Hyloidea</taxon>
        <taxon>Eleutherodactylidae</taxon>
        <taxon>Eleutherodactylinae</taxon>
        <taxon>Eleutherodactylus</taxon>
        <taxon>Eleutherodactylus</taxon>
    </lineage>
</organism>
<feature type="transmembrane region" description="Helical" evidence="1">
    <location>
        <begin position="6"/>
        <end position="30"/>
    </location>
</feature>
<keyword evidence="1" id="KW-1133">Transmembrane helix</keyword>
<dbReference type="Gene3D" id="4.10.900.10">
    <property type="entry name" value="TCF3-CBD (Catenin binding domain)"/>
    <property type="match status" value="1"/>
</dbReference>
<dbReference type="Proteomes" id="UP000770717">
    <property type="component" value="Unassembled WGS sequence"/>
</dbReference>
<dbReference type="AlphaFoldDB" id="A0A8J6K027"/>